<dbReference type="CDD" id="cd01494">
    <property type="entry name" value="AAT_I"/>
    <property type="match status" value="1"/>
</dbReference>
<gene>
    <name evidence="13" type="ORF">AIOL_003907</name>
</gene>
<dbReference type="UniPathway" id="UPA00135">
    <property type="reaction ID" value="UER00197"/>
</dbReference>
<dbReference type="STRING" id="1675527.AIOL_003907"/>
<dbReference type="GO" id="GO:0008453">
    <property type="term" value="F:alanine-glyoxylate transaminase activity"/>
    <property type="evidence" value="ECO:0007669"/>
    <property type="project" value="TreeGrafter"/>
</dbReference>
<keyword evidence="8 13" id="KW-0808">Transferase</keyword>
<dbReference type="GO" id="GO:0004760">
    <property type="term" value="F:L-serine-pyruvate transaminase activity"/>
    <property type="evidence" value="ECO:0007669"/>
    <property type="project" value="TreeGrafter"/>
</dbReference>
<proteinExistence type="inferred from homology"/>
<evidence type="ECO:0000256" key="4">
    <source>
        <dbReference type="ARBA" id="ARBA00013030"/>
    </source>
</evidence>
<reference evidence="13 14" key="1">
    <citation type="submission" date="2015-06" db="EMBL/GenBank/DDBJ databases">
        <title>Draft genome sequence of an Alphaproteobacteria species associated to the Mediterranean sponge Oscarella lobularis.</title>
        <authorList>
            <person name="Jourda C."/>
            <person name="Santini S."/>
            <person name="Claverie J.-M."/>
        </authorList>
    </citation>
    <scope>NUCLEOTIDE SEQUENCE [LARGE SCALE GENOMIC DNA]</scope>
    <source>
        <strain evidence="13">IGS</strain>
    </source>
</reference>
<dbReference type="Proteomes" id="UP000037178">
    <property type="component" value="Unassembled WGS sequence"/>
</dbReference>
<dbReference type="InterPro" id="IPR015424">
    <property type="entry name" value="PyrdxlP-dep_Trfase"/>
</dbReference>
<comment type="cofactor">
    <cofactor evidence="1">
        <name>pyridoxal 5'-phosphate</name>
        <dbReference type="ChEBI" id="CHEBI:597326"/>
    </cofactor>
</comment>
<accession>A0A0J9E866</accession>
<evidence type="ECO:0000256" key="6">
    <source>
        <dbReference type="ARBA" id="ARBA00022576"/>
    </source>
</evidence>
<evidence type="ECO:0000256" key="12">
    <source>
        <dbReference type="SAM" id="MobiDB-lite"/>
    </source>
</evidence>
<dbReference type="InterPro" id="IPR022278">
    <property type="entry name" value="Pser_aminoTfrase"/>
</dbReference>
<dbReference type="RefSeq" id="WP_049644478.1">
    <property type="nucleotide sequence ID" value="NZ_LFTY01000002.1"/>
</dbReference>
<keyword evidence="9" id="KW-0663">Pyridoxal phosphate</keyword>
<dbReference type="EC" id="2.6.1.52" evidence="4"/>
<evidence type="ECO:0000256" key="11">
    <source>
        <dbReference type="ARBA" id="ARBA00049007"/>
    </source>
</evidence>
<dbReference type="GO" id="GO:0004648">
    <property type="term" value="F:O-phospho-L-serine:2-oxoglutarate aminotransferase activity"/>
    <property type="evidence" value="ECO:0007669"/>
    <property type="project" value="UniProtKB-EC"/>
</dbReference>
<name>A0A0J9E866_9RHOB</name>
<evidence type="ECO:0000313" key="14">
    <source>
        <dbReference type="Proteomes" id="UP000037178"/>
    </source>
</evidence>
<dbReference type="PIRSF" id="PIRSF000525">
    <property type="entry name" value="SerC"/>
    <property type="match status" value="1"/>
</dbReference>
<evidence type="ECO:0000256" key="2">
    <source>
        <dbReference type="ARBA" id="ARBA00005099"/>
    </source>
</evidence>
<comment type="similarity">
    <text evidence="3">Belongs to the class-V pyridoxal-phosphate-dependent aminotransferase family. SerC subfamily.</text>
</comment>
<dbReference type="GO" id="GO:0006564">
    <property type="term" value="P:L-serine biosynthetic process"/>
    <property type="evidence" value="ECO:0007669"/>
    <property type="project" value="UniProtKB-KW"/>
</dbReference>
<keyword evidence="10" id="KW-0718">Serine biosynthesis</keyword>
<comment type="caution">
    <text evidence="13">The sequence shown here is derived from an EMBL/GenBank/DDBJ whole genome shotgun (WGS) entry which is preliminary data.</text>
</comment>
<evidence type="ECO:0000256" key="8">
    <source>
        <dbReference type="ARBA" id="ARBA00022679"/>
    </source>
</evidence>
<keyword evidence="14" id="KW-1185">Reference proteome</keyword>
<dbReference type="InterPro" id="IPR015422">
    <property type="entry name" value="PyrdxlP-dep_Trfase_small"/>
</dbReference>
<dbReference type="EMBL" id="LFTY01000002">
    <property type="protein sequence ID" value="KMW58926.1"/>
    <property type="molecule type" value="Genomic_DNA"/>
</dbReference>
<evidence type="ECO:0000313" key="13">
    <source>
        <dbReference type="EMBL" id="KMW58926.1"/>
    </source>
</evidence>
<dbReference type="Gene3D" id="3.40.640.10">
    <property type="entry name" value="Type I PLP-dependent aspartate aminotransferase-like (Major domain)"/>
    <property type="match status" value="1"/>
</dbReference>
<organism evidence="13 14">
    <name type="scientific">Candidatus Rhodobacter oscarellae</name>
    <dbReference type="NCBI Taxonomy" id="1675527"/>
    <lineage>
        <taxon>Bacteria</taxon>
        <taxon>Pseudomonadati</taxon>
        <taxon>Pseudomonadota</taxon>
        <taxon>Alphaproteobacteria</taxon>
        <taxon>Rhodobacterales</taxon>
        <taxon>Rhodobacter group</taxon>
        <taxon>Rhodobacter</taxon>
    </lineage>
</organism>
<dbReference type="NCBIfam" id="TIGR01365">
    <property type="entry name" value="serC_2"/>
    <property type="match status" value="1"/>
</dbReference>
<comment type="pathway">
    <text evidence="2">Amino-acid biosynthesis; L-serine biosynthesis; L-serine from 3-phospho-D-glycerate: step 2/3.</text>
</comment>
<evidence type="ECO:0000256" key="7">
    <source>
        <dbReference type="ARBA" id="ARBA00022605"/>
    </source>
</evidence>
<dbReference type="OrthoDB" id="9772439at2"/>
<dbReference type="NCBIfam" id="NF002841">
    <property type="entry name" value="PRK03080.1-2"/>
    <property type="match status" value="1"/>
</dbReference>
<dbReference type="PANTHER" id="PTHR21152:SF40">
    <property type="entry name" value="ALANINE--GLYOXYLATE AMINOTRANSFERASE"/>
    <property type="match status" value="1"/>
</dbReference>
<dbReference type="PANTHER" id="PTHR21152">
    <property type="entry name" value="AMINOTRANSFERASE CLASS V"/>
    <property type="match status" value="1"/>
</dbReference>
<protein>
    <recommendedName>
        <fullName evidence="4">phosphoserine transaminase</fullName>
        <ecNumber evidence="4">2.6.1.52</ecNumber>
    </recommendedName>
</protein>
<feature type="region of interest" description="Disordered" evidence="12">
    <location>
        <begin position="1"/>
        <end position="21"/>
    </location>
</feature>
<dbReference type="PATRIC" id="fig|1675527.3.peg.4095"/>
<dbReference type="InterPro" id="IPR015421">
    <property type="entry name" value="PyrdxlP-dep_Trfase_major"/>
</dbReference>
<dbReference type="AlphaFoldDB" id="A0A0J9E866"/>
<evidence type="ECO:0000256" key="10">
    <source>
        <dbReference type="ARBA" id="ARBA00023299"/>
    </source>
</evidence>
<keyword evidence="6 13" id="KW-0032">Aminotransferase</keyword>
<evidence type="ECO:0000256" key="3">
    <source>
        <dbReference type="ARBA" id="ARBA00006904"/>
    </source>
</evidence>
<dbReference type="Gene3D" id="3.90.1150.10">
    <property type="entry name" value="Aspartate Aminotransferase, domain 1"/>
    <property type="match status" value="1"/>
</dbReference>
<evidence type="ECO:0000256" key="1">
    <source>
        <dbReference type="ARBA" id="ARBA00001933"/>
    </source>
</evidence>
<dbReference type="GO" id="GO:0019265">
    <property type="term" value="P:glycine biosynthetic process, by transamination of glyoxylate"/>
    <property type="evidence" value="ECO:0007669"/>
    <property type="project" value="TreeGrafter"/>
</dbReference>
<dbReference type="InterPro" id="IPR006271">
    <property type="entry name" value="Pser_aminoTfrase_methanosarc"/>
</dbReference>
<keyword evidence="7" id="KW-0028">Amino-acid biosynthesis</keyword>
<keyword evidence="5" id="KW-0963">Cytoplasm</keyword>
<evidence type="ECO:0000256" key="5">
    <source>
        <dbReference type="ARBA" id="ARBA00022490"/>
    </source>
</evidence>
<evidence type="ECO:0000256" key="9">
    <source>
        <dbReference type="ARBA" id="ARBA00022898"/>
    </source>
</evidence>
<comment type="catalytic activity">
    <reaction evidence="11">
        <text>O-phospho-L-serine + 2-oxoglutarate = 3-phosphooxypyruvate + L-glutamate</text>
        <dbReference type="Rhea" id="RHEA:14329"/>
        <dbReference type="ChEBI" id="CHEBI:16810"/>
        <dbReference type="ChEBI" id="CHEBI:18110"/>
        <dbReference type="ChEBI" id="CHEBI:29985"/>
        <dbReference type="ChEBI" id="CHEBI:57524"/>
        <dbReference type="EC" id="2.6.1.52"/>
    </reaction>
</comment>
<dbReference type="SUPFAM" id="SSF53383">
    <property type="entry name" value="PLP-dependent transferases"/>
    <property type="match status" value="1"/>
</dbReference>
<sequence>MVTNTPATRPANPRFSSGPCAKPPTFTLDTLKDAALGRSHRAAIGKAKLKDAIETTREILGVPADYKIGIVPASDTGAFEMAMWNLLGDRPVEMLAWESFGAGWVTDVVKQLKLDAKVTTADYGKIVDMAGVDYDSDVCFTWNGTTSGVRLPNGAAIPADRDGLTLCDATSAAFAMDLPWDKLDVTTFSWQKVLGGEAAHGMLILSPRAVERLESYTPLWPLPKIFRLTKGGKLIDGVFSGATINTPSMLAVEDYLQCLAWAQSVGGLPGLIARADANAAVIDRFVASRDWIANLAEDPATQSTTGVCLKFTDARIADGAGFAKAVAKRLEAEGVAFDIGAYRDAPPGLRIWCGGTVEASDLEALMPWIEWAFEAEIAAQTQAA</sequence>